<dbReference type="InterPro" id="IPR008978">
    <property type="entry name" value="HSP20-like_chaperone"/>
</dbReference>
<dbReference type="InterPro" id="IPR007052">
    <property type="entry name" value="CS_dom"/>
</dbReference>
<dbReference type="PROSITE" id="PS51203">
    <property type="entry name" value="CS"/>
    <property type="match status" value="1"/>
</dbReference>
<dbReference type="GO" id="GO:0051087">
    <property type="term" value="F:protein-folding chaperone binding"/>
    <property type="evidence" value="ECO:0007669"/>
    <property type="project" value="InterPro"/>
</dbReference>
<dbReference type="PROSITE" id="PS51048">
    <property type="entry name" value="SGS"/>
    <property type="match status" value="1"/>
</dbReference>
<dbReference type="Pfam" id="PF04969">
    <property type="entry name" value="CS"/>
    <property type="match status" value="1"/>
</dbReference>
<gene>
    <name evidence="5" type="ORF">AB1Y20_011224</name>
</gene>
<dbReference type="InterPro" id="IPR019734">
    <property type="entry name" value="TPR_rpt"/>
</dbReference>
<dbReference type="InterPro" id="IPR044563">
    <property type="entry name" value="Sgt1-like"/>
</dbReference>
<dbReference type="Pfam" id="PF05002">
    <property type="entry name" value="SGS"/>
    <property type="match status" value="1"/>
</dbReference>
<sequence>MEGAAAALFAGHAAMVDEEYEAAIAHYSEAIDRDSQCADAYSKRAAAHLQRRSFAAAAEDAAASVALTPTAKALEREGRARFGLADFVGARAAFVRAAELDGASREMARWVRKCDAELRLAAVRGGGGGGAPSGGAAQPVSDPSKVRHEWYQTQTHVVVSILARHVPEEKVAVEFGEARVGVAIELEGGAKYQLNLSLFHKLVPGECKYSVSNAKVELTMKKHTPGKWEALEGEGEGEVKPVAVPPPATAPPSTSVYSGSKKNWDAIDSTLKKEEEEEKPEGEEALNKLFRDIYGKASDETRRAMNKSFQTSGGTVLSTNWDEVAQKDYEKERTAPNGQEWKKWG</sequence>
<dbReference type="InterPro" id="IPR011990">
    <property type="entry name" value="TPR-like_helical_dom_sf"/>
</dbReference>
<accession>A0AB34IM99</accession>
<evidence type="ECO:0000259" key="3">
    <source>
        <dbReference type="PROSITE" id="PS51048"/>
    </source>
</evidence>
<organism evidence="5 6">
    <name type="scientific">Prymnesium parvum</name>
    <name type="common">Toxic golden alga</name>
    <dbReference type="NCBI Taxonomy" id="97485"/>
    <lineage>
        <taxon>Eukaryota</taxon>
        <taxon>Haptista</taxon>
        <taxon>Haptophyta</taxon>
        <taxon>Prymnesiophyceae</taxon>
        <taxon>Prymnesiales</taxon>
        <taxon>Prymnesiaceae</taxon>
        <taxon>Prymnesium</taxon>
    </lineage>
</organism>
<dbReference type="SUPFAM" id="SSF48452">
    <property type="entry name" value="TPR-like"/>
    <property type="match status" value="1"/>
</dbReference>
<evidence type="ECO:0000313" key="6">
    <source>
        <dbReference type="Proteomes" id="UP001515480"/>
    </source>
</evidence>
<dbReference type="Gene3D" id="1.25.40.10">
    <property type="entry name" value="Tetratricopeptide repeat domain"/>
    <property type="match status" value="1"/>
</dbReference>
<feature type="region of interest" description="Disordered" evidence="2">
    <location>
        <begin position="232"/>
        <end position="261"/>
    </location>
</feature>
<dbReference type="EMBL" id="JBGBPQ010000022">
    <property type="protein sequence ID" value="KAL1503165.1"/>
    <property type="molecule type" value="Genomic_DNA"/>
</dbReference>
<keyword evidence="6" id="KW-1185">Reference proteome</keyword>
<dbReference type="AlphaFoldDB" id="A0AB34IM99"/>
<feature type="domain" description="CS" evidence="4">
    <location>
        <begin position="143"/>
        <end position="232"/>
    </location>
</feature>
<comment type="similarity">
    <text evidence="1">Belongs to the SGT1 family.</text>
</comment>
<dbReference type="Gene3D" id="2.60.40.790">
    <property type="match status" value="1"/>
</dbReference>
<dbReference type="Proteomes" id="UP001515480">
    <property type="component" value="Unassembled WGS sequence"/>
</dbReference>
<comment type="caution">
    <text evidence="5">The sequence shown here is derived from an EMBL/GenBank/DDBJ whole genome shotgun (WGS) entry which is preliminary data.</text>
</comment>
<evidence type="ECO:0000259" key="4">
    <source>
        <dbReference type="PROSITE" id="PS51203"/>
    </source>
</evidence>
<dbReference type="CDD" id="cd06466">
    <property type="entry name" value="p23_CS_SGT1_like"/>
    <property type="match status" value="1"/>
</dbReference>
<evidence type="ECO:0000256" key="1">
    <source>
        <dbReference type="ARBA" id="ARBA00008509"/>
    </source>
</evidence>
<protein>
    <submittedName>
        <fullName evidence="5">Uncharacterized protein</fullName>
    </submittedName>
</protein>
<dbReference type="SMART" id="SM00028">
    <property type="entry name" value="TPR"/>
    <property type="match status" value="2"/>
</dbReference>
<reference evidence="5 6" key="1">
    <citation type="journal article" date="2024" name="Science">
        <title>Giant polyketide synthase enzymes in the biosynthesis of giant marine polyether toxins.</title>
        <authorList>
            <person name="Fallon T.R."/>
            <person name="Shende V.V."/>
            <person name="Wierzbicki I.H."/>
            <person name="Pendleton A.L."/>
            <person name="Watervoot N.F."/>
            <person name="Auber R.P."/>
            <person name="Gonzalez D.J."/>
            <person name="Wisecaver J.H."/>
            <person name="Moore B.S."/>
        </authorList>
    </citation>
    <scope>NUCLEOTIDE SEQUENCE [LARGE SCALE GENOMIC DNA]</scope>
    <source>
        <strain evidence="5 6">12B1</strain>
    </source>
</reference>
<name>A0AB34IM99_PRYPA</name>
<evidence type="ECO:0000256" key="2">
    <source>
        <dbReference type="SAM" id="MobiDB-lite"/>
    </source>
</evidence>
<dbReference type="SUPFAM" id="SSF49764">
    <property type="entry name" value="HSP20-like chaperones"/>
    <property type="match status" value="1"/>
</dbReference>
<evidence type="ECO:0000313" key="5">
    <source>
        <dbReference type="EMBL" id="KAL1503165.1"/>
    </source>
</evidence>
<proteinExistence type="inferred from homology"/>
<dbReference type="PANTHER" id="PTHR45862">
    <property type="entry name" value="PROTEIN SGT1 HOMOLOG"/>
    <property type="match status" value="1"/>
</dbReference>
<dbReference type="InterPro" id="IPR007699">
    <property type="entry name" value="SGS_dom"/>
</dbReference>
<feature type="domain" description="SGS" evidence="3">
    <location>
        <begin position="250"/>
        <end position="345"/>
    </location>
</feature>